<evidence type="ECO:0000256" key="3">
    <source>
        <dbReference type="ARBA" id="ARBA00007811"/>
    </source>
</evidence>
<dbReference type="KEGG" id="tad:TRIADDRAFT_64088"/>
<comment type="pathway">
    <text evidence="2 14">Lipid metabolism; fatty acid biosynthesis.</text>
</comment>
<evidence type="ECO:0000256" key="12">
    <source>
        <dbReference type="ARBA" id="ARBA00023239"/>
    </source>
</evidence>
<dbReference type="InParanoid" id="B3S149"/>
<dbReference type="HOGENOM" id="CLU_034302_2_2_1"/>
<dbReference type="EMBL" id="DS985247">
    <property type="protein sequence ID" value="EDV23504.1"/>
    <property type="molecule type" value="Genomic_DNA"/>
</dbReference>
<dbReference type="GO" id="GO:0030497">
    <property type="term" value="P:fatty acid elongation"/>
    <property type="evidence" value="ECO:0000318"/>
    <property type="project" value="GO_Central"/>
</dbReference>
<evidence type="ECO:0000256" key="14">
    <source>
        <dbReference type="RuleBase" id="RU363109"/>
    </source>
</evidence>
<proteinExistence type="inferred from homology"/>
<dbReference type="GO" id="GO:0042761">
    <property type="term" value="P:very long-chain fatty acid biosynthetic process"/>
    <property type="evidence" value="ECO:0000318"/>
    <property type="project" value="GO_Central"/>
</dbReference>
<protein>
    <recommendedName>
        <fullName evidence="4 14">Very-long-chain (3R)-3-hydroxyacyl-CoA dehydratase</fullName>
        <ecNumber evidence="4 14">4.2.1.134</ecNumber>
    </recommendedName>
</protein>
<dbReference type="GeneID" id="6755299"/>
<keyword evidence="7 14" id="KW-0276">Fatty acid metabolism</keyword>
<evidence type="ECO:0000256" key="13">
    <source>
        <dbReference type="ARBA" id="ARBA00036671"/>
    </source>
</evidence>
<keyword evidence="5 14" id="KW-0444">Lipid biosynthesis</keyword>
<dbReference type="FunCoup" id="B3S149">
    <property type="interactions" value="1257"/>
</dbReference>
<gene>
    <name evidence="15" type="ORF">TRIADDRAFT_64088</name>
</gene>
<keyword evidence="8 14" id="KW-1133">Transmembrane helix</keyword>
<feature type="transmembrane region" description="Helical" evidence="14">
    <location>
        <begin position="17"/>
        <end position="35"/>
    </location>
</feature>
<keyword evidence="6 14" id="KW-0812">Transmembrane</keyword>
<feature type="transmembrane region" description="Helical" evidence="14">
    <location>
        <begin position="191"/>
        <end position="210"/>
    </location>
</feature>
<evidence type="ECO:0000256" key="1">
    <source>
        <dbReference type="ARBA" id="ARBA00004141"/>
    </source>
</evidence>
<dbReference type="eggNOG" id="KOG3187">
    <property type="taxonomic scope" value="Eukaryota"/>
</dbReference>
<dbReference type="PhylomeDB" id="B3S149"/>
<dbReference type="Proteomes" id="UP000009022">
    <property type="component" value="Unassembled WGS sequence"/>
</dbReference>
<evidence type="ECO:0000256" key="6">
    <source>
        <dbReference type="ARBA" id="ARBA00022692"/>
    </source>
</evidence>
<name>B3S149_TRIAD</name>
<dbReference type="GO" id="GO:0030148">
    <property type="term" value="P:sphingolipid biosynthetic process"/>
    <property type="evidence" value="ECO:0000318"/>
    <property type="project" value="GO_Central"/>
</dbReference>
<keyword evidence="14" id="KW-0256">Endoplasmic reticulum</keyword>
<dbReference type="CTD" id="6755299"/>
<keyword evidence="12 14" id="KW-0456">Lyase</keyword>
<comment type="similarity">
    <text evidence="3 14">Belongs to the very long-chain fatty acids dehydratase HACD family.</text>
</comment>
<comment type="catalytic activity">
    <reaction evidence="13 14">
        <text>a very-long-chain (3R)-3-hydroxyacyl-CoA = a very-long-chain (2E)-enoyl-CoA + H2O</text>
        <dbReference type="Rhea" id="RHEA:45812"/>
        <dbReference type="ChEBI" id="CHEBI:15377"/>
        <dbReference type="ChEBI" id="CHEBI:83728"/>
        <dbReference type="ChEBI" id="CHEBI:85440"/>
        <dbReference type="EC" id="4.2.1.134"/>
    </reaction>
</comment>
<dbReference type="GO" id="GO:0005789">
    <property type="term" value="C:endoplasmic reticulum membrane"/>
    <property type="evidence" value="ECO:0000318"/>
    <property type="project" value="GO_Central"/>
</dbReference>
<evidence type="ECO:0000256" key="9">
    <source>
        <dbReference type="ARBA" id="ARBA00023098"/>
    </source>
</evidence>
<accession>B3S149</accession>
<dbReference type="AlphaFoldDB" id="B3S149"/>
<dbReference type="OMA" id="SEWWLMY"/>
<feature type="transmembrane region" description="Helical" evidence="14">
    <location>
        <begin position="146"/>
        <end position="171"/>
    </location>
</feature>
<organism evidence="15 16">
    <name type="scientific">Trichoplax adhaerens</name>
    <name type="common">Trichoplax reptans</name>
    <dbReference type="NCBI Taxonomy" id="10228"/>
    <lineage>
        <taxon>Eukaryota</taxon>
        <taxon>Metazoa</taxon>
        <taxon>Placozoa</taxon>
        <taxon>Uniplacotomia</taxon>
        <taxon>Trichoplacea</taxon>
        <taxon>Trichoplacidae</taxon>
        <taxon>Trichoplax</taxon>
    </lineage>
</organism>
<evidence type="ECO:0000256" key="5">
    <source>
        <dbReference type="ARBA" id="ARBA00022516"/>
    </source>
</evidence>
<keyword evidence="9 14" id="KW-0443">Lipid metabolism</keyword>
<keyword evidence="16" id="KW-1185">Reference proteome</keyword>
<dbReference type="Pfam" id="PF04387">
    <property type="entry name" value="PTPLA"/>
    <property type="match status" value="1"/>
</dbReference>
<dbReference type="InterPro" id="IPR007482">
    <property type="entry name" value="Tyr_Pase-like_PTPLA"/>
</dbReference>
<dbReference type="GO" id="GO:0102158">
    <property type="term" value="F:very-long-chain (3R)-3-hydroxyacyl-CoA dehydratase activity"/>
    <property type="evidence" value="ECO:0007669"/>
    <property type="project" value="UniProtKB-EC"/>
</dbReference>
<comment type="function">
    <text evidence="14">Catalyzes the third of the four reactions of the long-chain fatty acids elongation cycle. This endoplasmic reticulum-bound enzymatic process, allows the addition of two carbons to the chain of long- and very long-chain fatty acids/VLCFAs per cycle. This enzyme catalyzes the dehydration of the 3-hydroxyacyl-CoA intermediate into trans-2,3-enoyl-CoA, within each cycle of fatty acid elongation. Thereby, it participates to the production of VLCFAs of different chain lengths that are involved in multiple biological processes as precursors of membrane lipids and lipid mediators.</text>
</comment>
<comment type="caution">
    <text evidence="14">Lacks conserved residue(s) required for the propagation of feature annotation.</text>
</comment>
<evidence type="ECO:0000256" key="2">
    <source>
        <dbReference type="ARBA" id="ARBA00005194"/>
    </source>
</evidence>
<sequence>MAEEASKRKGPGMLGNFYLLLYNVLQTIGWSAILVKTCQHYHQNRSLDGFYKEIHQILKIFQSAAILEVFHCAIGLVRANVVLTAFQVASRLIIYWGVILSVKEIQDTIAVELAVMAWTITEIIRYSYYTTNIIGFAPYILSWLRYTLFIVLYPCGVSGELLCIIYSLPYVAKRKLYSYEMPNDLNMSFDYYSALIFISLLYIPIFPQLYGHMFRQRRKCLSPSSKAEKTD</sequence>
<dbReference type="STRING" id="10228.B3S149"/>
<comment type="subcellular location">
    <subcellularLocation>
        <location evidence="14">Endoplasmic reticulum membrane</location>
        <topology evidence="14">Multi-pass membrane protein</topology>
    </subcellularLocation>
    <subcellularLocation>
        <location evidence="1">Membrane</location>
        <topology evidence="1">Multi-pass membrane protein</topology>
    </subcellularLocation>
</comment>
<evidence type="ECO:0000256" key="10">
    <source>
        <dbReference type="ARBA" id="ARBA00023136"/>
    </source>
</evidence>
<dbReference type="PANTHER" id="PTHR11035">
    <property type="entry name" value="VERY-LONG-CHAIN (3R)-3-HYDROXYACYL-COA DEHYDRATASE"/>
    <property type="match status" value="1"/>
</dbReference>
<evidence type="ECO:0000256" key="4">
    <source>
        <dbReference type="ARBA" id="ARBA00013122"/>
    </source>
</evidence>
<keyword evidence="11 14" id="KW-0275">Fatty acid biosynthesis</keyword>
<reference evidence="15 16" key="1">
    <citation type="journal article" date="2008" name="Nature">
        <title>The Trichoplax genome and the nature of placozoans.</title>
        <authorList>
            <person name="Srivastava M."/>
            <person name="Begovic E."/>
            <person name="Chapman J."/>
            <person name="Putnam N.H."/>
            <person name="Hellsten U."/>
            <person name="Kawashima T."/>
            <person name="Kuo A."/>
            <person name="Mitros T."/>
            <person name="Salamov A."/>
            <person name="Carpenter M.L."/>
            <person name="Signorovitch A.Y."/>
            <person name="Moreno M.A."/>
            <person name="Kamm K."/>
            <person name="Grimwood J."/>
            <person name="Schmutz J."/>
            <person name="Shapiro H."/>
            <person name="Grigoriev I.V."/>
            <person name="Buss L.W."/>
            <person name="Schierwater B."/>
            <person name="Dellaporta S.L."/>
            <person name="Rokhsar D.S."/>
        </authorList>
    </citation>
    <scope>NUCLEOTIDE SEQUENCE [LARGE SCALE GENOMIC DNA]</scope>
    <source>
        <strain evidence="15 16">Grell-BS-1999</strain>
    </source>
</reference>
<evidence type="ECO:0000313" key="15">
    <source>
        <dbReference type="EMBL" id="EDV23504.1"/>
    </source>
</evidence>
<dbReference type="PANTHER" id="PTHR11035:SF3">
    <property type="entry name" value="VERY-LONG-CHAIN (3R)-3-HYDROXYACYL-COA DEHYDRATASE"/>
    <property type="match status" value="1"/>
</dbReference>
<evidence type="ECO:0000256" key="7">
    <source>
        <dbReference type="ARBA" id="ARBA00022832"/>
    </source>
</evidence>
<dbReference type="EC" id="4.2.1.134" evidence="4 14"/>
<dbReference type="RefSeq" id="XP_002114414.1">
    <property type="nucleotide sequence ID" value="XM_002114378.1"/>
</dbReference>
<evidence type="ECO:0000313" key="16">
    <source>
        <dbReference type="Proteomes" id="UP000009022"/>
    </source>
</evidence>
<dbReference type="OrthoDB" id="46988at2759"/>
<evidence type="ECO:0000256" key="8">
    <source>
        <dbReference type="ARBA" id="ARBA00022989"/>
    </source>
</evidence>
<dbReference type="UniPathway" id="UPA00094"/>
<dbReference type="GO" id="GO:0018812">
    <property type="term" value="F:3-hydroxyacyl-CoA dehydratase activity"/>
    <property type="evidence" value="ECO:0000318"/>
    <property type="project" value="GO_Central"/>
</dbReference>
<keyword evidence="10 14" id="KW-0472">Membrane</keyword>
<evidence type="ECO:0000256" key="11">
    <source>
        <dbReference type="ARBA" id="ARBA00023160"/>
    </source>
</evidence>